<gene>
    <name evidence="12" type="ORF">RF11_10570</name>
</gene>
<keyword evidence="7" id="KW-0804">Transcription</keyword>
<keyword evidence="4" id="KW-0862">Zinc</keyword>
<evidence type="ECO:0000256" key="1">
    <source>
        <dbReference type="ARBA" id="ARBA00004123"/>
    </source>
</evidence>
<keyword evidence="5" id="KW-0805">Transcription regulation</keyword>
<evidence type="ECO:0000256" key="8">
    <source>
        <dbReference type="ARBA" id="ARBA00023242"/>
    </source>
</evidence>
<reference evidence="12 13" key="1">
    <citation type="journal article" date="2014" name="Genome Biol. Evol.">
        <title>The genome of the myxosporean Thelohanellus kitauei shows adaptations to nutrient acquisition within its fish host.</title>
        <authorList>
            <person name="Yang Y."/>
            <person name="Xiong J."/>
            <person name="Zhou Z."/>
            <person name="Huo F."/>
            <person name="Miao W."/>
            <person name="Ran C."/>
            <person name="Liu Y."/>
            <person name="Zhang J."/>
            <person name="Feng J."/>
            <person name="Wang M."/>
            <person name="Wang M."/>
            <person name="Wang L."/>
            <person name="Yao B."/>
        </authorList>
    </citation>
    <scope>NUCLEOTIDE SEQUENCE [LARGE SCALE GENOMIC DNA]</scope>
    <source>
        <strain evidence="12">Wuqing</strain>
    </source>
</reference>
<dbReference type="GO" id="GO:0045893">
    <property type="term" value="P:positive regulation of DNA-templated transcription"/>
    <property type="evidence" value="ECO:0007669"/>
    <property type="project" value="TreeGrafter"/>
</dbReference>
<evidence type="ECO:0000256" key="5">
    <source>
        <dbReference type="ARBA" id="ARBA00023015"/>
    </source>
</evidence>
<evidence type="ECO:0000256" key="3">
    <source>
        <dbReference type="ARBA" id="ARBA00022771"/>
    </source>
</evidence>
<dbReference type="OrthoDB" id="419183at2759"/>
<evidence type="ECO:0000256" key="7">
    <source>
        <dbReference type="ARBA" id="ARBA00023163"/>
    </source>
</evidence>
<dbReference type="GO" id="GO:0003677">
    <property type="term" value="F:DNA binding"/>
    <property type="evidence" value="ECO:0007669"/>
    <property type="project" value="UniProtKB-KW"/>
</dbReference>
<proteinExistence type="predicted"/>
<dbReference type="GO" id="GO:0008270">
    <property type="term" value="F:zinc ion binding"/>
    <property type="evidence" value="ECO:0007669"/>
    <property type="project" value="UniProtKB-KW"/>
</dbReference>
<dbReference type="AlphaFoldDB" id="A0A0C2NDW8"/>
<evidence type="ECO:0000259" key="11">
    <source>
        <dbReference type="Pfam" id="PF12269"/>
    </source>
</evidence>
<keyword evidence="2" id="KW-0479">Metal-binding</keyword>
<evidence type="ECO:0000256" key="9">
    <source>
        <dbReference type="ARBA" id="ARBA00023828"/>
    </source>
</evidence>
<dbReference type="InterPro" id="IPR037869">
    <property type="entry name" value="Spp1/CFP1"/>
</dbReference>
<dbReference type="InterPro" id="IPR022056">
    <property type="entry name" value="CpG-bd_C"/>
</dbReference>
<feature type="compositionally biased region" description="Basic residues" evidence="10">
    <location>
        <begin position="80"/>
        <end position="99"/>
    </location>
</feature>
<keyword evidence="6" id="KW-0238">DNA-binding</keyword>
<evidence type="ECO:0000256" key="6">
    <source>
        <dbReference type="ARBA" id="ARBA00023125"/>
    </source>
</evidence>
<evidence type="ECO:0000313" key="12">
    <source>
        <dbReference type="EMBL" id="KII74495.1"/>
    </source>
</evidence>
<protein>
    <recommendedName>
        <fullName evidence="9">CXXC-type zinc finger protein 1</fullName>
    </recommendedName>
</protein>
<comment type="caution">
    <text evidence="12">The sequence shown here is derived from an EMBL/GenBank/DDBJ whole genome shotgun (WGS) entry which is preliminary data.</text>
</comment>
<sequence>MQTQEDENQTSKRDVEASLEANIMTEDMDETQKQIVMSRIEKYKSALLEQDLKTNMDIKSNLEKIEKLMESSKVIDQKHHDLKNHIKNRKSIPYKKPDKKSRESESEPSIDSSVFCVTCGQLLSFKTASRHIEKCYSRIESVISYGSLNPSSSGIYCDFYDTSEESYCKRLKGVCPEHSKFLKVLSFKKV</sequence>
<feature type="region of interest" description="Disordered" evidence="10">
    <location>
        <begin position="78"/>
        <end position="106"/>
    </location>
</feature>
<dbReference type="GO" id="GO:0048188">
    <property type="term" value="C:Set1C/COMPASS complex"/>
    <property type="evidence" value="ECO:0007669"/>
    <property type="project" value="InterPro"/>
</dbReference>
<evidence type="ECO:0000256" key="2">
    <source>
        <dbReference type="ARBA" id="ARBA00022723"/>
    </source>
</evidence>
<feature type="domain" description="CpG binding protein C-terminal" evidence="11">
    <location>
        <begin position="34"/>
        <end position="183"/>
    </location>
</feature>
<evidence type="ECO:0000313" key="13">
    <source>
        <dbReference type="Proteomes" id="UP000031668"/>
    </source>
</evidence>
<keyword evidence="8" id="KW-0539">Nucleus</keyword>
<name>A0A0C2NDW8_THEKT</name>
<evidence type="ECO:0000256" key="10">
    <source>
        <dbReference type="SAM" id="MobiDB-lite"/>
    </source>
</evidence>
<keyword evidence="3" id="KW-0863">Zinc-finger</keyword>
<dbReference type="Proteomes" id="UP000031668">
    <property type="component" value="Unassembled WGS sequence"/>
</dbReference>
<dbReference type="PANTHER" id="PTHR46174">
    <property type="entry name" value="CXXC-TYPE ZINC FINGER PROTEIN 1"/>
    <property type="match status" value="1"/>
</dbReference>
<dbReference type="Pfam" id="PF12269">
    <property type="entry name" value="CpG_bind_C"/>
    <property type="match status" value="1"/>
</dbReference>
<dbReference type="EMBL" id="JWZT01000387">
    <property type="protein sequence ID" value="KII74495.1"/>
    <property type="molecule type" value="Genomic_DNA"/>
</dbReference>
<keyword evidence="13" id="KW-1185">Reference proteome</keyword>
<comment type="subcellular location">
    <subcellularLocation>
        <location evidence="1">Nucleus</location>
    </subcellularLocation>
</comment>
<evidence type="ECO:0000256" key="4">
    <source>
        <dbReference type="ARBA" id="ARBA00022833"/>
    </source>
</evidence>
<dbReference type="PANTHER" id="PTHR46174:SF1">
    <property type="entry name" value="CXXC-TYPE ZINC FINGER PROTEIN 1"/>
    <property type="match status" value="1"/>
</dbReference>
<accession>A0A0C2NDW8</accession>
<organism evidence="12 13">
    <name type="scientific">Thelohanellus kitauei</name>
    <name type="common">Myxosporean</name>
    <dbReference type="NCBI Taxonomy" id="669202"/>
    <lineage>
        <taxon>Eukaryota</taxon>
        <taxon>Metazoa</taxon>
        <taxon>Cnidaria</taxon>
        <taxon>Myxozoa</taxon>
        <taxon>Myxosporea</taxon>
        <taxon>Bivalvulida</taxon>
        <taxon>Platysporina</taxon>
        <taxon>Myxobolidae</taxon>
        <taxon>Thelohanellus</taxon>
    </lineage>
</organism>